<evidence type="ECO:0000259" key="1">
    <source>
        <dbReference type="Pfam" id="PF06985"/>
    </source>
</evidence>
<organism evidence="2 3">
    <name type="scientific">Lophiotrema nucula</name>
    <dbReference type="NCBI Taxonomy" id="690887"/>
    <lineage>
        <taxon>Eukaryota</taxon>
        <taxon>Fungi</taxon>
        <taxon>Dikarya</taxon>
        <taxon>Ascomycota</taxon>
        <taxon>Pezizomycotina</taxon>
        <taxon>Dothideomycetes</taxon>
        <taxon>Pleosporomycetidae</taxon>
        <taxon>Pleosporales</taxon>
        <taxon>Lophiotremataceae</taxon>
        <taxon>Lophiotrema</taxon>
    </lineage>
</organism>
<dbReference type="EMBL" id="ML977313">
    <property type="protein sequence ID" value="KAF2120630.1"/>
    <property type="molecule type" value="Genomic_DNA"/>
</dbReference>
<dbReference type="Pfam" id="PF06985">
    <property type="entry name" value="HET"/>
    <property type="match status" value="1"/>
</dbReference>
<evidence type="ECO:0000313" key="3">
    <source>
        <dbReference type="Proteomes" id="UP000799770"/>
    </source>
</evidence>
<dbReference type="PANTHER" id="PTHR33112:SF1">
    <property type="entry name" value="HETEROKARYON INCOMPATIBILITY DOMAIN-CONTAINING PROTEIN"/>
    <property type="match status" value="1"/>
</dbReference>
<dbReference type="PANTHER" id="PTHR33112">
    <property type="entry name" value="DOMAIN PROTEIN, PUTATIVE-RELATED"/>
    <property type="match status" value="1"/>
</dbReference>
<reference evidence="2" key="1">
    <citation type="journal article" date="2020" name="Stud. Mycol.">
        <title>101 Dothideomycetes genomes: a test case for predicting lifestyles and emergence of pathogens.</title>
        <authorList>
            <person name="Haridas S."/>
            <person name="Albert R."/>
            <person name="Binder M."/>
            <person name="Bloem J."/>
            <person name="Labutti K."/>
            <person name="Salamov A."/>
            <person name="Andreopoulos B."/>
            <person name="Baker S."/>
            <person name="Barry K."/>
            <person name="Bills G."/>
            <person name="Bluhm B."/>
            <person name="Cannon C."/>
            <person name="Castanera R."/>
            <person name="Culley D."/>
            <person name="Daum C."/>
            <person name="Ezra D."/>
            <person name="Gonzalez J."/>
            <person name="Henrissat B."/>
            <person name="Kuo A."/>
            <person name="Liang C."/>
            <person name="Lipzen A."/>
            <person name="Lutzoni F."/>
            <person name="Magnuson J."/>
            <person name="Mondo S."/>
            <person name="Nolan M."/>
            <person name="Ohm R."/>
            <person name="Pangilinan J."/>
            <person name="Park H.-J."/>
            <person name="Ramirez L."/>
            <person name="Alfaro M."/>
            <person name="Sun H."/>
            <person name="Tritt A."/>
            <person name="Yoshinaga Y."/>
            <person name="Zwiers L.-H."/>
            <person name="Turgeon B."/>
            <person name="Goodwin S."/>
            <person name="Spatafora J."/>
            <person name="Crous P."/>
            <person name="Grigoriev I."/>
        </authorList>
    </citation>
    <scope>NUCLEOTIDE SEQUENCE</scope>
    <source>
        <strain evidence="2">CBS 627.86</strain>
    </source>
</reference>
<dbReference type="InterPro" id="IPR010730">
    <property type="entry name" value="HET"/>
</dbReference>
<name>A0A6A5ZLW2_9PLEO</name>
<evidence type="ECO:0000313" key="2">
    <source>
        <dbReference type="EMBL" id="KAF2120630.1"/>
    </source>
</evidence>
<proteinExistence type="predicted"/>
<keyword evidence="3" id="KW-1185">Reference proteome</keyword>
<dbReference type="Proteomes" id="UP000799770">
    <property type="component" value="Unassembled WGS sequence"/>
</dbReference>
<accession>A0A6A5ZLW2</accession>
<feature type="domain" description="Heterokaryon incompatibility" evidence="1">
    <location>
        <begin position="68"/>
        <end position="209"/>
    </location>
</feature>
<dbReference type="AlphaFoldDB" id="A0A6A5ZLW2"/>
<gene>
    <name evidence="2" type="ORF">BDV96DRAFT_609791</name>
</gene>
<sequence>MSNHEDPNNTSIPIDLEQIRRWLHSCRATHGDCCNNPYTDLLSEQLGNLDLVDVITLSLVTLPSSTPFVALSYVWGDVPVCKATRENLASLQQDGAFSGTTPGILIPNTIRDAIHLTGKLGERYLWVDCLCILQDGNAEEMNRMLRAMARIYAAAEITIVDAGGDDANHGLRGIGGPSLPRTQDEVSDHYHDGYPWNSKWASRGWTFQESLFARRLLVFEGSVNWICGRDIWLETDVDSHPVLTENELKTPRLHLGVPMGMMSILPKLPNLGRWGMLVENFSMRSVTYEHDLASAFAGATEIMSCTFPGGIFQGLPELFFDIALLWQLKGPLHRRSPETPSWSWTGWKGPVECLFPWHPHYAGVYRQSGHISDWLAIALLKRTAQFRKRNLLTNELVPISNGFYQYQALRNHEKAKLLEGWSRHPFPGGHFYRWDQERTKKNARYGFPLPRADPKAPLSSSLSRGEVVAEQSSRSFSHVLHVTCPSLMLPVASDPIPYKDGLTFSSLIDPKGRIIGCLTHSQPDIVPGTLCMLLAISEIDVSQPERLEQELTRDYQLEWDIWLWEQDLVIGEDPLGAYNVLWVMKEGDVAYREGIGKVGKSAWDRLGPEMIAVDLG</sequence>
<dbReference type="OrthoDB" id="5428863at2759"/>
<protein>
    <submittedName>
        <fullName evidence="2">Heterokaryon incompatibility protein-domain-containing protein</fullName>
    </submittedName>
</protein>